<gene>
    <name evidence="2" type="ORF">CAL28_14900</name>
</gene>
<feature type="chain" id="PRO_5012740512" description="Lipoprotein" evidence="1">
    <location>
        <begin position="28"/>
        <end position="128"/>
    </location>
</feature>
<reference evidence="3" key="1">
    <citation type="submission" date="2017-05" db="EMBL/GenBank/DDBJ databases">
        <title>Complete and WGS of Bordetella genogroups.</title>
        <authorList>
            <person name="Spilker T."/>
            <person name="Lipuma J."/>
        </authorList>
    </citation>
    <scope>NUCLEOTIDE SEQUENCE [LARGE SCALE GENOMIC DNA]</scope>
    <source>
        <strain evidence="3">AU8856</strain>
    </source>
</reference>
<name>A0A261UHI1_9BORD</name>
<sequence>MKTLIRFVASACLFAALVACSSTPSMSDLDSADYGPRPTDAQVAEGIRALGGNAAAARAASGGESGYRLSTGWATDLDNPGSYIYGWQVRFQQDASQGGGTVTALFHDGVLIAATRETASQAAPVRLK</sequence>
<dbReference type="AlphaFoldDB" id="A0A261UHI1"/>
<proteinExistence type="predicted"/>
<dbReference type="OrthoDB" id="9852506at2"/>
<evidence type="ECO:0000256" key="1">
    <source>
        <dbReference type="SAM" id="SignalP"/>
    </source>
</evidence>
<keyword evidence="1" id="KW-0732">Signal</keyword>
<organism evidence="2 3">
    <name type="scientific">Bordetella genomosp. 11</name>
    <dbReference type="NCBI Taxonomy" id="1416808"/>
    <lineage>
        <taxon>Bacteria</taxon>
        <taxon>Pseudomonadati</taxon>
        <taxon>Pseudomonadota</taxon>
        <taxon>Betaproteobacteria</taxon>
        <taxon>Burkholderiales</taxon>
        <taxon>Alcaligenaceae</taxon>
        <taxon>Bordetella</taxon>
    </lineage>
</organism>
<protein>
    <recommendedName>
        <fullName evidence="4">Lipoprotein</fullName>
    </recommendedName>
</protein>
<keyword evidence="3" id="KW-1185">Reference proteome</keyword>
<evidence type="ECO:0008006" key="4">
    <source>
        <dbReference type="Google" id="ProtNLM"/>
    </source>
</evidence>
<accession>A0A261UHI1</accession>
<dbReference type="EMBL" id="NEVS01000004">
    <property type="protein sequence ID" value="OZI60680.1"/>
    <property type="molecule type" value="Genomic_DNA"/>
</dbReference>
<dbReference type="Proteomes" id="UP000215767">
    <property type="component" value="Unassembled WGS sequence"/>
</dbReference>
<dbReference type="PROSITE" id="PS51257">
    <property type="entry name" value="PROKAR_LIPOPROTEIN"/>
    <property type="match status" value="1"/>
</dbReference>
<feature type="signal peptide" evidence="1">
    <location>
        <begin position="1"/>
        <end position="27"/>
    </location>
</feature>
<evidence type="ECO:0000313" key="2">
    <source>
        <dbReference type="EMBL" id="OZI60680.1"/>
    </source>
</evidence>
<comment type="caution">
    <text evidence="2">The sequence shown here is derived from an EMBL/GenBank/DDBJ whole genome shotgun (WGS) entry which is preliminary data.</text>
</comment>
<evidence type="ECO:0000313" key="3">
    <source>
        <dbReference type="Proteomes" id="UP000215767"/>
    </source>
</evidence>
<dbReference type="RefSeq" id="WP_094842087.1">
    <property type="nucleotide sequence ID" value="NZ_NEVS01000004.1"/>
</dbReference>